<proteinExistence type="predicted"/>
<name>A0A6M7UJB5_9HYPH</name>
<keyword evidence="2" id="KW-1185">Reference proteome</keyword>
<reference evidence="1 2" key="1">
    <citation type="submission" date="2018-10" db="EMBL/GenBank/DDBJ databases">
        <authorList>
            <person name="Perry B.J."/>
            <person name="Sullivan J.T."/>
            <person name="Murphy R.J.T."/>
            <person name="Ramsay J.P."/>
            <person name="Ronson C.W."/>
        </authorList>
    </citation>
    <scope>NUCLEOTIDE SEQUENCE [LARGE SCALE GENOMIC DNA]</scope>
    <source>
        <strain evidence="1 2">NZP2014</strain>
    </source>
</reference>
<sequence length="185" mass="20557">MSTGETLQPIDIPPSSAGAPLPHVFADEGKLLVAYIANAPDPSFDGTNPRSVSLLTGKQSVAILTAEPYLAFQFGPPNDEAISGHRLYALGLRPYEAFEILNSSWIASLEKANRVHSSHTSELFAGYRHFILTFHDSTLEFIAERFSINLHEGALLTVLMETVGHSLPMQRVRQARFLDRLWRRN</sequence>
<dbReference type="EMBL" id="CP033361">
    <property type="protein sequence ID" value="QKC76882.1"/>
    <property type="molecule type" value="Genomic_DNA"/>
</dbReference>
<dbReference type="KEGG" id="merd:EB233_16305"/>
<accession>A0A6M7UJB5</accession>
<evidence type="ECO:0000313" key="2">
    <source>
        <dbReference type="Proteomes" id="UP000503339"/>
    </source>
</evidence>
<gene>
    <name evidence="1" type="ORF">EB233_16305</name>
</gene>
<dbReference type="RefSeq" id="WP_064988204.1">
    <property type="nucleotide sequence ID" value="NZ_CP033361.1"/>
</dbReference>
<dbReference type="AlphaFoldDB" id="A0A6M7UJB5"/>
<protein>
    <submittedName>
        <fullName evidence="1">Uncharacterized protein</fullName>
    </submittedName>
</protein>
<dbReference type="Proteomes" id="UP000503339">
    <property type="component" value="Chromosome"/>
</dbReference>
<organism evidence="1 2">
    <name type="scientific">Mesorhizobium erdmanii</name>
    <dbReference type="NCBI Taxonomy" id="1777866"/>
    <lineage>
        <taxon>Bacteria</taxon>
        <taxon>Pseudomonadati</taxon>
        <taxon>Pseudomonadota</taxon>
        <taxon>Alphaproteobacteria</taxon>
        <taxon>Hyphomicrobiales</taxon>
        <taxon>Phyllobacteriaceae</taxon>
        <taxon>Mesorhizobium</taxon>
    </lineage>
</organism>
<evidence type="ECO:0000313" key="1">
    <source>
        <dbReference type="EMBL" id="QKC76882.1"/>
    </source>
</evidence>